<dbReference type="InterPro" id="IPR037518">
    <property type="entry name" value="MPN"/>
</dbReference>
<dbReference type="AlphaFoldDB" id="A0A6J7KD57"/>
<keyword evidence="2" id="KW-0479">Metal-binding</keyword>
<dbReference type="SUPFAM" id="SSF102712">
    <property type="entry name" value="JAB1/MPN domain"/>
    <property type="match status" value="1"/>
</dbReference>
<feature type="domain" description="MPN" evidence="6">
    <location>
        <begin position="53"/>
        <end position="192"/>
    </location>
</feature>
<dbReference type="GO" id="GO:0008235">
    <property type="term" value="F:metalloexopeptidase activity"/>
    <property type="evidence" value="ECO:0007669"/>
    <property type="project" value="TreeGrafter"/>
</dbReference>
<organism evidence="7">
    <name type="scientific">freshwater metagenome</name>
    <dbReference type="NCBI Taxonomy" id="449393"/>
    <lineage>
        <taxon>unclassified sequences</taxon>
        <taxon>metagenomes</taxon>
        <taxon>ecological metagenomes</taxon>
    </lineage>
</organism>
<dbReference type="GO" id="GO:0006508">
    <property type="term" value="P:proteolysis"/>
    <property type="evidence" value="ECO:0007669"/>
    <property type="project" value="UniProtKB-KW"/>
</dbReference>
<dbReference type="Gene3D" id="3.40.140.10">
    <property type="entry name" value="Cytidine Deaminase, domain 2"/>
    <property type="match status" value="1"/>
</dbReference>
<keyword evidence="1" id="KW-0645">Protease</keyword>
<keyword evidence="5" id="KW-0482">Metalloprotease</keyword>
<evidence type="ECO:0000256" key="1">
    <source>
        <dbReference type="ARBA" id="ARBA00022670"/>
    </source>
</evidence>
<evidence type="ECO:0000256" key="2">
    <source>
        <dbReference type="ARBA" id="ARBA00022723"/>
    </source>
</evidence>
<dbReference type="EMBL" id="CAFBNL010000037">
    <property type="protein sequence ID" value="CAB4952823.1"/>
    <property type="molecule type" value="Genomic_DNA"/>
</dbReference>
<reference evidence="7" key="1">
    <citation type="submission" date="2020-05" db="EMBL/GenBank/DDBJ databases">
        <authorList>
            <person name="Chiriac C."/>
            <person name="Salcher M."/>
            <person name="Ghai R."/>
            <person name="Kavagutti S V."/>
        </authorList>
    </citation>
    <scope>NUCLEOTIDE SEQUENCE</scope>
</reference>
<keyword evidence="4" id="KW-0862">Zinc</keyword>
<name>A0A6J7KD57_9ZZZZ</name>
<gene>
    <name evidence="7" type="ORF">UFOPK3789_00796</name>
</gene>
<evidence type="ECO:0000259" key="6">
    <source>
        <dbReference type="PROSITE" id="PS50249"/>
    </source>
</evidence>
<protein>
    <submittedName>
        <fullName evidence="7">Unannotated protein</fullName>
    </submittedName>
</protein>
<evidence type="ECO:0000256" key="3">
    <source>
        <dbReference type="ARBA" id="ARBA00022801"/>
    </source>
</evidence>
<sequence length="202" mass="21634">MTIWSPLRDIGATLPDSKVKTCEQHLAPISGWIGGRGAYLTREVAISATFGGVAFTGTPTLRLTRSDHERILASCYDGLPNEACGLLGGPALGALEEPTGVVTQVFPTSNVDASSLTYTVDGKEMLRAMRSMDEVGEVLVGCWHSHTHTEAYPSPTDVRTAAANPNWIYVIVSLKPEHGQPVLRAYRMRDGVIAEVAVDVVG</sequence>
<dbReference type="Pfam" id="PF14464">
    <property type="entry name" value="Prok-JAB"/>
    <property type="match status" value="1"/>
</dbReference>
<dbReference type="PANTHER" id="PTHR34858">
    <property type="entry name" value="CYSO-CYSTEINE PEPTIDASE"/>
    <property type="match status" value="1"/>
</dbReference>
<dbReference type="CDD" id="cd08070">
    <property type="entry name" value="MPN_like"/>
    <property type="match status" value="1"/>
</dbReference>
<accession>A0A6J7KD57</accession>
<dbReference type="InterPro" id="IPR028090">
    <property type="entry name" value="JAB_dom_prok"/>
</dbReference>
<evidence type="ECO:0000256" key="4">
    <source>
        <dbReference type="ARBA" id="ARBA00022833"/>
    </source>
</evidence>
<keyword evidence="3" id="KW-0378">Hydrolase</keyword>
<dbReference type="PANTHER" id="PTHR34858:SF1">
    <property type="entry name" value="CYSO-CYSTEINE PEPTIDASE"/>
    <property type="match status" value="1"/>
</dbReference>
<dbReference type="InterPro" id="IPR051929">
    <property type="entry name" value="VirAsm_ModProt"/>
</dbReference>
<dbReference type="GO" id="GO:0008270">
    <property type="term" value="F:zinc ion binding"/>
    <property type="evidence" value="ECO:0007669"/>
    <property type="project" value="TreeGrafter"/>
</dbReference>
<dbReference type="PROSITE" id="PS50249">
    <property type="entry name" value="MPN"/>
    <property type="match status" value="1"/>
</dbReference>
<evidence type="ECO:0000256" key="5">
    <source>
        <dbReference type="ARBA" id="ARBA00023049"/>
    </source>
</evidence>
<dbReference type="SMART" id="SM00232">
    <property type="entry name" value="JAB_MPN"/>
    <property type="match status" value="1"/>
</dbReference>
<dbReference type="InterPro" id="IPR000555">
    <property type="entry name" value="JAMM/MPN+_dom"/>
</dbReference>
<proteinExistence type="predicted"/>
<evidence type="ECO:0000313" key="7">
    <source>
        <dbReference type="EMBL" id="CAB4952823.1"/>
    </source>
</evidence>